<dbReference type="Proteomes" id="UP001280581">
    <property type="component" value="Unassembled WGS sequence"/>
</dbReference>
<dbReference type="HAMAP" id="MF_00223">
    <property type="entry name" value="FolE"/>
    <property type="match status" value="1"/>
</dbReference>
<dbReference type="EMBL" id="WVTA01000017">
    <property type="protein sequence ID" value="KAK3200824.1"/>
    <property type="molecule type" value="Genomic_DNA"/>
</dbReference>
<dbReference type="FunFam" id="1.10.286.10:FF:000003">
    <property type="entry name" value="GTP cyclohydrolase 1"/>
    <property type="match status" value="1"/>
</dbReference>
<evidence type="ECO:0000256" key="7">
    <source>
        <dbReference type="ARBA" id="ARBA00022801"/>
    </source>
</evidence>
<keyword evidence="6" id="KW-0547">Nucleotide-binding</keyword>
<dbReference type="AlphaFoldDB" id="A0AAN6RB98"/>
<dbReference type="FunFam" id="3.30.1130.10:FF:000012">
    <property type="entry name" value="GTP cyclohydrolase 1"/>
    <property type="match status" value="1"/>
</dbReference>
<dbReference type="NCBIfam" id="NF006826">
    <property type="entry name" value="PRK09347.1-3"/>
    <property type="match status" value="1"/>
</dbReference>
<feature type="domain" description="GTP cyclohydrolase I" evidence="13">
    <location>
        <begin position="149"/>
        <end position="324"/>
    </location>
</feature>
<dbReference type="InterPro" id="IPR018234">
    <property type="entry name" value="GTP_CycHdrlase_I_CS"/>
</dbReference>
<feature type="compositionally biased region" description="Basic and acidic residues" evidence="12">
    <location>
        <begin position="128"/>
        <end position="138"/>
    </location>
</feature>
<gene>
    <name evidence="14" type="ORF">GRF29_213g76391</name>
</gene>
<dbReference type="GO" id="GO:0005525">
    <property type="term" value="F:GTP binding"/>
    <property type="evidence" value="ECO:0007669"/>
    <property type="project" value="UniProtKB-KW"/>
</dbReference>
<protein>
    <recommendedName>
        <fullName evidence="4">GTP cyclohydrolase 1</fullName>
        <ecNumber evidence="3">3.5.4.16</ecNumber>
    </recommendedName>
    <alternativeName>
        <fullName evidence="10">GTP cyclohydrolase I</fullName>
    </alternativeName>
</protein>
<accession>A0AAN6RB98</accession>
<feature type="compositionally biased region" description="Polar residues" evidence="12">
    <location>
        <begin position="103"/>
        <end position="115"/>
    </location>
</feature>
<dbReference type="PROSITE" id="PS00860">
    <property type="entry name" value="GTP_CYCLOHYDROL_1_2"/>
    <property type="match status" value="1"/>
</dbReference>
<dbReference type="PROSITE" id="PS00859">
    <property type="entry name" value="GTP_CYCLOHYDROL_1_1"/>
    <property type="match status" value="1"/>
</dbReference>
<dbReference type="Gene3D" id="1.10.286.10">
    <property type="match status" value="1"/>
</dbReference>
<dbReference type="InterPro" id="IPR020602">
    <property type="entry name" value="GTP_CycHdrlase_I_dom"/>
</dbReference>
<dbReference type="PANTHER" id="PTHR11109:SF7">
    <property type="entry name" value="GTP CYCLOHYDROLASE 1"/>
    <property type="match status" value="1"/>
</dbReference>
<evidence type="ECO:0000256" key="6">
    <source>
        <dbReference type="ARBA" id="ARBA00022741"/>
    </source>
</evidence>
<dbReference type="GO" id="GO:0046654">
    <property type="term" value="P:tetrahydrofolate biosynthetic process"/>
    <property type="evidence" value="ECO:0007669"/>
    <property type="project" value="InterPro"/>
</dbReference>
<dbReference type="InterPro" id="IPR043134">
    <property type="entry name" value="GTP-CH-I_N"/>
</dbReference>
<keyword evidence="8" id="KW-0289">Folate biosynthesis</keyword>
<dbReference type="InterPro" id="IPR001474">
    <property type="entry name" value="GTP_CycHdrlase_I"/>
</dbReference>
<dbReference type="CDD" id="cd00642">
    <property type="entry name" value="GTP_cyclohydro1"/>
    <property type="match status" value="1"/>
</dbReference>
<dbReference type="GO" id="GO:0008270">
    <property type="term" value="F:zinc ion binding"/>
    <property type="evidence" value="ECO:0007669"/>
    <property type="project" value="TreeGrafter"/>
</dbReference>
<dbReference type="PANTHER" id="PTHR11109">
    <property type="entry name" value="GTP CYCLOHYDROLASE I"/>
    <property type="match status" value="1"/>
</dbReference>
<keyword evidence="15" id="KW-1185">Reference proteome</keyword>
<evidence type="ECO:0000313" key="15">
    <source>
        <dbReference type="Proteomes" id="UP001280581"/>
    </source>
</evidence>
<dbReference type="GO" id="GO:0006729">
    <property type="term" value="P:tetrahydrobiopterin biosynthetic process"/>
    <property type="evidence" value="ECO:0007669"/>
    <property type="project" value="TreeGrafter"/>
</dbReference>
<proteinExistence type="inferred from homology"/>
<comment type="similarity">
    <text evidence="2">Belongs to the GTP cyclohydrolase I family.</text>
</comment>
<comment type="pathway">
    <text evidence="1">Cofactor biosynthesis; 7,8-dihydroneopterin triphosphate biosynthesis; 7,8-dihydroneopterin triphosphate from GTP: step 1/1.</text>
</comment>
<dbReference type="SUPFAM" id="SSF55620">
    <property type="entry name" value="Tetrahydrobiopterin biosynthesis enzymes-like"/>
    <property type="match status" value="1"/>
</dbReference>
<keyword evidence="5" id="KW-0021">Allosteric enzyme</keyword>
<comment type="function">
    <text evidence="11">GTP cyclohydrolase 1 is the first enzyme in the biosynthetic pathway leading to folic acid.</text>
</comment>
<evidence type="ECO:0000313" key="14">
    <source>
        <dbReference type="EMBL" id="KAK3200824.1"/>
    </source>
</evidence>
<evidence type="ECO:0000256" key="5">
    <source>
        <dbReference type="ARBA" id="ARBA00022533"/>
    </source>
</evidence>
<evidence type="ECO:0000256" key="9">
    <source>
        <dbReference type="ARBA" id="ARBA00023134"/>
    </source>
</evidence>
<sequence length="327" mass="36849">MDSPPIRPKPIPAHLINGHSPLSQSSQAEDKDKKTEMRDRKERDNLFSSIQASNRGRQVVDFDGPDGYFPTGSATTHQQDDLVHGDIDVESYVDDHAAKTPLATSRAHSPYTQHPTIDFDGLSWPSKGTRERKEATQEEKDQRLAKLSGAVRTILECIGEDPDREGLLDTPDRYAKALLFFTKGYEENLREIVNGAVFHEDHDELVIVKDIEIFSLCEHHLVPFTGKMHIGYIPNRRVIGLSKLARIAEMFARRLQVQERLTKQVALALSEMLQPQGVAVVVESSHFCMVMRGVQKTTASTTTSCMLGRMRSTAKTREEFLNLIKRN</sequence>
<evidence type="ECO:0000256" key="11">
    <source>
        <dbReference type="ARBA" id="ARBA00055676"/>
    </source>
</evidence>
<evidence type="ECO:0000256" key="4">
    <source>
        <dbReference type="ARBA" id="ARBA00017272"/>
    </source>
</evidence>
<evidence type="ECO:0000256" key="2">
    <source>
        <dbReference type="ARBA" id="ARBA00008085"/>
    </source>
</evidence>
<dbReference type="GO" id="GO:0046656">
    <property type="term" value="P:folic acid biosynthetic process"/>
    <property type="evidence" value="ECO:0007669"/>
    <property type="project" value="UniProtKB-KW"/>
</dbReference>
<feature type="compositionally biased region" description="Pro residues" evidence="12">
    <location>
        <begin position="1"/>
        <end position="11"/>
    </location>
</feature>
<dbReference type="NCBIfam" id="TIGR00063">
    <property type="entry name" value="folE"/>
    <property type="match status" value="1"/>
</dbReference>
<keyword evidence="9" id="KW-0342">GTP-binding</keyword>
<reference evidence="14 15" key="1">
    <citation type="submission" date="2021-02" db="EMBL/GenBank/DDBJ databases">
        <title>Genome assembly of Pseudopithomyces chartarum.</title>
        <authorList>
            <person name="Jauregui R."/>
            <person name="Singh J."/>
            <person name="Voisey C."/>
        </authorList>
    </citation>
    <scope>NUCLEOTIDE SEQUENCE [LARGE SCALE GENOMIC DNA]</scope>
    <source>
        <strain evidence="14 15">AGR01</strain>
    </source>
</reference>
<evidence type="ECO:0000256" key="3">
    <source>
        <dbReference type="ARBA" id="ARBA00012715"/>
    </source>
</evidence>
<dbReference type="GO" id="GO:0003934">
    <property type="term" value="F:GTP cyclohydrolase I activity"/>
    <property type="evidence" value="ECO:0007669"/>
    <property type="project" value="UniProtKB-EC"/>
</dbReference>
<dbReference type="Pfam" id="PF01227">
    <property type="entry name" value="GTP_cyclohydroI"/>
    <property type="match status" value="1"/>
</dbReference>
<name>A0AAN6RB98_9PLEO</name>
<feature type="compositionally biased region" description="Polar residues" evidence="12">
    <location>
        <begin position="46"/>
        <end position="56"/>
    </location>
</feature>
<dbReference type="GO" id="GO:0005737">
    <property type="term" value="C:cytoplasm"/>
    <property type="evidence" value="ECO:0007669"/>
    <property type="project" value="TreeGrafter"/>
</dbReference>
<evidence type="ECO:0000259" key="13">
    <source>
        <dbReference type="Pfam" id="PF01227"/>
    </source>
</evidence>
<dbReference type="Gene3D" id="3.30.1130.10">
    <property type="match status" value="1"/>
</dbReference>
<evidence type="ECO:0000256" key="10">
    <source>
        <dbReference type="ARBA" id="ARBA00030854"/>
    </source>
</evidence>
<comment type="caution">
    <text evidence="14">The sequence shown here is derived from an EMBL/GenBank/DDBJ whole genome shotgun (WGS) entry which is preliminary data.</text>
</comment>
<dbReference type="InterPro" id="IPR043133">
    <property type="entry name" value="GTP-CH-I_C/QueF"/>
</dbReference>
<evidence type="ECO:0000256" key="8">
    <source>
        <dbReference type="ARBA" id="ARBA00022909"/>
    </source>
</evidence>
<keyword evidence="7" id="KW-0378">Hydrolase</keyword>
<feature type="compositionally biased region" description="Basic and acidic residues" evidence="12">
    <location>
        <begin position="28"/>
        <end position="45"/>
    </location>
</feature>
<organism evidence="14 15">
    <name type="scientific">Pseudopithomyces chartarum</name>
    <dbReference type="NCBI Taxonomy" id="1892770"/>
    <lineage>
        <taxon>Eukaryota</taxon>
        <taxon>Fungi</taxon>
        <taxon>Dikarya</taxon>
        <taxon>Ascomycota</taxon>
        <taxon>Pezizomycotina</taxon>
        <taxon>Dothideomycetes</taxon>
        <taxon>Pleosporomycetidae</taxon>
        <taxon>Pleosporales</taxon>
        <taxon>Massarineae</taxon>
        <taxon>Didymosphaeriaceae</taxon>
        <taxon>Pseudopithomyces</taxon>
    </lineage>
</organism>
<feature type="region of interest" description="Disordered" evidence="12">
    <location>
        <begin position="1"/>
        <end position="77"/>
    </location>
</feature>
<evidence type="ECO:0000256" key="1">
    <source>
        <dbReference type="ARBA" id="ARBA00005080"/>
    </source>
</evidence>
<dbReference type="EC" id="3.5.4.16" evidence="3"/>
<dbReference type="NCBIfam" id="NF006825">
    <property type="entry name" value="PRK09347.1-2"/>
    <property type="match status" value="1"/>
</dbReference>
<evidence type="ECO:0000256" key="12">
    <source>
        <dbReference type="SAM" id="MobiDB-lite"/>
    </source>
</evidence>
<feature type="region of interest" description="Disordered" evidence="12">
    <location>
        <begin position="103"/>
        <end position="138"/>
    </location>
</feature>